<dbReference type="Gene3D" id="3.30.565.10">
    <property type="entry name" value="Histidine kinase-like ATPase, C-terminal domain"/>
    <property type="match status" value="1"/>
</dbReference>
<dbReference type="PANTHER" id="PTHR43547">
    <property type="entry name" value="TWO-COMPONENT HISTIDINE KINASE"/>
    <property type="match status" value="1"/>
</dbReference>
<dbReference type="GO" id="GO:0000155">
    <property type="term" value="F:phosphorelay sensor kinase activity"/>
    <property type="evidence" value="ECO:0007669"/>
    <property type="project" value="InterPro"/>
</dbReference>
<reference evidence="16" key="2">
    <citation type="submission" date="2020-09" db="EMBL/GenBank/DDBJ databases">
        <authorList>
            <person name="Sun Q."/>
            <person name="Zhou Y."/>
        </authorList>
    </citation>
    <scope>NUCLEOTIDE SEQUENCE</scope>
    <source>
        <strain evidence="16">CGMCC 1.12698</strain>
    </source>
</reference>
<evidence type="ECO:0000256" key="9">
    <source>
        <dbReference type="ARBA" id="ARBA00022777"/>
    </source>
</evidence>
<dbReference type="SMART" id="SM00387">
    <property type="entry name" value="HATPase_c"/>
    <property type="match status" value="1"/>
</dbReference>
<dbReference type="InterPro" id="IPR029151">
    <property type="entry name" value="Sensor-like_sf"/>
</dbReference>
<dbReference type="PROSITE" id="PS50109">
    <property type="entry name" value="HIS_KIN"/>
    <property type="match status" value="1"/>
</dbReference>
<name>A0A917ALP2_9BACI</name>
<evidence type="ECO:0000256" key="6">
    <source>
        <dbReference type="ARBA" id="ARBA00022679"/>
    </source>
</evidence>
<evidence type="ECO:0000256" key="1">
    <source>
        <dbReference type="ARBA" id="ARBA00000085"/>
    </source>
</evidence>
<sequence>MRLHNKLILFISLLVFITSISYEILFRNILTDVIKNETGSKALTIAQMIADLPDVKKAFYEDNPSAILQPLAEQYRVMSDAEYVVIGNTEEVRYAHPKEERIGQKMVGGDNEAVLRGESIISSSIGSLGPSLRGKTPVFGEGGNIIGIVSVGFLNKEIAEDMSEYHYRMIRMSIILLSIAVIGAVLIAYKVKRSLFGYEPERIAHLYEEKQAILESVREGIIAVNKHGIITLANSNALTMLQVPKNEKIEGKFILNVLPNSHLIEVVRTGKKEYDEEMLLHNEVVIVNRFPIYGKQKRIIGAVASFRYKSEINRLSRALSNIKKYAEGLRAQTHEYSNKLHTISGLIQLKSYQEAIEYITKESDITQNIVHFLMKAIPDPMLAGLLIGKLNQASESKVHLVINEDSTFQDVPSEISRDDLITIIGNIIDNAIESVLDNEEGERLVEVFFTDLGTDLIIEVDDNGAGIPKELEESVFEIGFSTKMNRGNSGFGLPLVKQAVTKLNGYITYSQSHLKGANFTIVIPKKGERTWNKS</sequence>
<dbReference type="InterPro" id="IPR039506">
    <property type="entry name" value="SPOB_a"/>
</dbReference>
<dbReference type="RefSeq" id="WP_188387148.1">
    <property type="nucleotide sequence ID" value="NZ_BMFK01000001.1"/>
</dbReference>
<comment type="catalytic activity">
    <reaction evidence="1">
        <text>ATP + protein L-histidine = ADP + protein N-phospho-L-histidine.</text>
        <dbReference type="EC" id="2.7.13.3"/>
    </reaction>
</comment>
<feature type="domain" description="Histidine kinase" evidence="15">
    <location>
        <begin position="331"/>
        <end position="527"/>
    </location>
</feature>
<dbReference type="InterPro" id="IPR016120">
    <property type="entry name" value="Sig_transdc_His_kin_SpoOB"/>
</dbReference>
<dbReference type="Gene3D" id="1.10.287.130">
    <property type="match status" value="1"/>
</dbReference>
<dbReference type="GO" id="GO:0005524">
    <property type="term" value="F:ATP binding"/>
    <property type="evidence" value="ECO:0007669"/>
    <property type="project" value="UniProtKB-KW"/>
</dbReference>
<evidence type="ECO:0000313" key="16">
    <source>
        <dbReference type="EMBL" id="GGE60159.1"/>
    </source>
</evidence>
<dbReference type="Pfam" id="PF02518">
    <property type="entry name" value="HATPase_c"/>
    <property type="match status" value="1"/>
</dbReference>
<protein>
    <recommendedName>
        <fullName evidence="3">histidine kinase</fullName>
        <ecNumber evidence="3">2.7.13.3</ecNumber>
    </recommendedName>
</protein>
<dbReference type="Pfam" id="PF14689">
    <property type="entry name" value="SPOB_a"/>
    <property type="match status" value="1"/>
</dbReference>
<keyword evidence="5" id="KW-0597">Phosphoprotein</keyword>
<keyword evidence="12" id="KW-0902">Two-component regulatory system</keyword>
<organism evidence="16 17">
    <name type="scientific">Priestia taiwanensis</name>
    <dbReference type="NCBI Taxonomy" id="1347902"/>
    <lineage>
        <taxon>Bacteria</taxon>
        <taxon>Bacillati</taxon>
        <taxon>Bacillota</taxon>
        <taxon>Bacilli</taxon>
        <taxon>Bacillales</taxon>
        <taxon>Bacillaceae</taxon>
        <taxon>Priestia</taxon>
    </lineage>
</organism>
<evidence type="ECO:0000256" key="7">
    <source>
        <dbReference type="ARBA" id="ARBA00022692"/>
    </source>
</evidence>
<dbReference type="EMBL" id="BMFK01000001">
    <property type="protein sequence ID" value="GGE60159.1"/>
    <property type="molecule type" value="Genomic_DNA"/>
</dbReference>
<evidence type="ECO:0000256" key="5">
    <source>
        <dbReference type="ARBA" id="ARBA00022553"/>
    </source>
</evidence>
<evidence type="ECO:0000256" key="2">
    <source>
        <dbReference type="ARBA" id="ARBA00004651"/>
    </source>
</evidence>
<evidence type="ECO:0000313" key="17">
    <source>
        <dbReference type="Proteomes" id="UP000605259"/>
    </source>
</evidence>
<keyword evidence="11 14" id="KW-1133">Transmembrane helix</keyword>
<dbReference type="FunFam" id="3.30.450.20:FF:000018">
    <property type="entry name" value="Sensor histidine kinase DcuS"/>
    <property type="match status" value="1"/>
</dbReference>
<dbReference type="InterPro" id="IPR013767">
    <property type="entry name" value="PAS_fold"/>
</dbReference>
<dbReference type="Pfam" id="PF00989">
    <property type="entry name" value="PAS"/>
    <property type="match status" value="1"/>
</dbReference>
<dbReference type="PRINTS" id="PR00344">
    <property type="entry name" value="BCTRLSENSOR"/>
</dbReference>
<evidence type="ECO:0000256" key="4">
    <source>
        <dbReference type="ARBA" id="ARBA00022475"/>
    </source>
</evidence>
<dbReference type="InterPro" id="IPR033463">
    <property type="entry name" value="sCache_3"/>
</dbReference>
<dbReference type="InterPro" id="IPR004358">
    <property type="entry name" value="Sig_transdc_His_kin-like_C"/>
</dbReference>
<keyword evidence="6" id="KW-0808">Transferase</keyword>
<dbReference type="InterPro" id="IPR003594">
    <property type="entry name" value="HATPase_dom"/>
</dbReference>
<keyword evidence="7 14" id="KW-0812">Transmembrane</keyword>
<evidence type="ECO:0000256" key="14">
    <source>
        <dbReference type="SAM" id="Phobius"/>
    </source>
</evidence>
<keyword evidence="17" id="KW-1185">Reference proteome</keyword>
<keyword evidence="10" id="KW-0067">ATP-binding</keyword>
<dbReference type="Pfam" id="PF17203">
    <property type="entry name" value="sCache_3_2"/>
    <property type="match status" value="1"/>
</dbReference>
<evidence type="ECO:0000256" key="11">
    <source>
        <dbReference type="ARBA" id="ARBA00022989"/>
    </source>
</evidence>
<comment type="subcellular location">
    <subcellularLocation>
        <location evidence="2">Cell membrane</location>
        <topology evidence="2">Multi-pass membrane protein</topology>
    </subcellularLocation>
</comment>
<reference evidence="16" key="1">
    <citation type="journal article" date="2014" name="Int. J. Syst. Evol. Microbiol.">
        <title>Complete genome sequence of Corynebacterium casei LMG S-19264T (=DSM 44701T), isolated from a smear-ripened cheese.</title>
        <authorList>
            <consortium name="US DOE Joint Genome Institute (JGI-PGF)"/>
            <person name="Walter F."/>
            <person name="Albersmeier A."/>
            <person name="Kalinowski J."/>
            <person name="Ruckert C."/>
        </authorList>
    </citation>
    <scope>NUCLEOTIDE SEQUENCE</scope>
    <source>
        <strain evidence="16">CGMCC 1.12698</strain>
    </source>
</reference>
<dbReference type="InterPro" id="IPR000014">
    <property type="entry name" value="PAS"/>
</dbReference>
<proteinExistence type="predicted"/>
<dbReference type="SUPFAM" id="SSF55874">
    <property type="entry name" value="ATPase domain of HSP90 chaperone/DNA topoisomerase II/histidine kinase"/>
    <property type="match status" value="1"/>
</dbReference>
<dbReference type="Gene3D" id="3.30.450.20">
    <property type="entry name" value="PAS domain"/>
    <property type="match status" value="2"/>
</dbReference>
<dbReference type="InterPro" id="IPR005467">
    <property type="entry name" value="His_kinase_dom"/>
</dbReference>
<dbReference type="SUPFAM" id="SSF55890">
    <property type="entry name" value="Sporulation response regulatory protein Spo0B"/>
    <property type="match status" value="1"/>
</dbReference>
<comment type="caution">
    <text evidence="16">The sequence shown here is derived from an EMBL/GenBank/DDBJ whole genome shotgun (WGS) entry which is preliminary data.</text>
</comment>
<dbReference type="AlphaFoldDB" id="A0A917ALP2"/>
<keyword evidence="13 14" id="KW-0472">Membrane</keyword>
<feature type="transmembrane region" description="Helical" evidence="14">
    <location>
        <begin position="169"/>
        <end position="189"/>
    </location>
</feature>
<dbReference type="InterPro" id="IPR035965">
    <property type="entry name" value="PAS-like_dom_sf"/>
</dbReference>
<keyword evidence="4" id="KW-1003">Cell membrane</keyword>
<dbReference type="Proteomes" id="UP000605259">
    <property type="component" value="Unassembled WGS sequence"/>
</dbReference>
<gene>
    <name evidence="16" type="ORF">GCM10007140_08180</name>
</gene>
<evidence type="ECO:0000256" key="8">
    <source>
        <dbReference type="ARBA" id="ARBA00022741"/>
    </source>
</evidence>
<dbReference type="SUPFAM" id="SSF103190">
    <property type="entry name" value="Sensory domain-like"/>
    <property type="match status" value="1"/>
</dbReference>
<dbReference type="InterPro" id="IPR036890">
    <property type="entry name" value="HATPase_C_sf"/>
</dbReference>
<dbReference type="EC" id="2.7.13.3" evidence="3"/>
<accession>A0A917ALP2</accession>
<dbReference type="GO" id="GO:0005886">
    <property type="term" value="C:plasma membrane"/>
    <property type="evidence" value="ECO:0007669"/>
    <property type="project" value="UniProtKB-SubCell"/>
</dbReference>
<evidence type="ECO:0000256" key="12">
    <source>
        <dbReference type="ARBA" id="ARBA00023012"/>
    </source>
</evidence>
<keyword evidence="9 16" id="KW-0418">Kinase</keyword>
<keyword evidence="8" id="KW-0547">Nucleotide-binding</keyword>
<dbReference type="GO" id="GO:0006355">
    <property type="term" value="P:regulation of DNA-templated transcription"/>
    <property type="evidence" value="ECO:0007669"/>
    <property type="project" value="InterPro"/>
</dbReference>
<dbReference type="SUPFAM" id="SSF55785">
    <property type="entry name" value="PYP-like sensor domain (PAS domain)"/>
    <property type="match status" value="1"/>
</dbReference>
<dbReference type="SMART" id="SM00091">
    <property type="entry name" value="PAS"/>
    <property type="match status" value="1"/>
</dbReference>
<evidence type="ECO:0000256" key="13">
    <source>
        <dbReference type="ARBA" id="ARBA00023136"/>
    </source>
</evidence>
<evidence type="ECO:0000259" key="15">
    <source>
        <dbReference type="PROSITE" id="PS50109"/>
    </source>
</evidence>
<evidence type="ECO:0000256" key="10">
    <source>
        <dbReference type="ARBA" id="ARBA00022840"/>
    </source>
</evidence>
<dbReference type="PANTHER" id="PTHR43547:SF3">
    <property type="entry name" value="SENSOR PROTEIN CITS"/>
    <property type="match status" value="1"/>
</dbReference>
<evidence type="ECO:0000256" key="3">
    <source>
        <dbReference type="ARBA" id="ARBA00012438"/>
    </source>
</evidence>